<evidence type="ECO:0000313" key="11">
    <source>
        <dbReference type="Proteomes" id="UP000028006"/>
    </source>
</evidence>
<dbReference type="GO" id="GO:0006310">
    <property type="term" value="P:DNA recombination"/>
    <property type="evidence" value="ECO:0007669"/>
    <property type="project" value="UniProtKB-KW"/>
</dbReference>
<feature type="domain" description="Probable transposase IS891/IS1136/IS1341" evidence="7">
    <location>
        <begin position="160"/>
        <end position="276"/>
    </location>
</feature>
<evidence type="ECO:0000256" key="3">
    <source>
        <dbReference type="ARBA" id="ARBA00022723"/>
    </source>
</evidence>
<dbReference type="NCBIfam" id="NF040570">
    <property type="entry name" value="guided_TnpB"/>
    <property type="match status" value="1"/>
</dbReference>
<sequence>MLLAHKIELRPTKQQADYLDRACGSRRHAFNQLLAHFNQEGVKWSKKAANEKYKELRLEFPWYAEVSQRVTRNTIDDLHNAFTHFFRRVKKGEKAGYPRFKQRGLHDSFSLREKPKFDVDGRTLRIEKLKTKIKMRQELRFTGTPCQVTISKRAGKYFASILVDTQDYDPKAQSNESVGVDFGIKDLAICSNGKTFAANQKLKHSLKRLNRKQRALSRKTKGSNRYAKAKRAVAKLHYRISNQRSAVLHEVSDYLTSRFKIITIENLNVKGMVKNRKLARAVSDAGFGRLRELIEYKAELRGCRIVIADRFFPSSKKCAVQTCNHINDNLTLSDREWRCPKCKTLHDRDYSASLNLDNYGRDTLQLDPKPYARVELDTIRRASMLTA</sequence>
<evidence type="ECO:0000256" key="6">
    <source>
        <dbReference type="ARBA" id="ARBA00023172"/>
    </source>
</evidence>
<dbReference type="Pfam" id="PF07282">
    <property type="entry name" value="Cas12f1-like_TNB"/>
    <property type="match status" value="1"/>
</dbReference>
<keyword evidence="4" id="KW-0862">Zinc</keyword>
<keyword evidence="2" id="KW-0815">Transposition</keyword>
<feature type="domain" description="Transposase putative helix-turn-helix" evidence="9">
    <location>
        <begin position="1"/>
        <end position="36"/>
    </location>
</feature>
<dbReference type="RefSeq" id="WP_034877868.1">
    <property type="nucleotide sequence ID" value="NZ_JOKG01000004.1"/>
</dbReference>
<evidence type="ECO:0000256" key="2">
    <source>
        <dbReference type="ARBA" id="ARBA00022578"/>
    </source>
</evidence>
<evidence type="ECO:0000259" key="8">
    <source>
        <dbReference type="Pfam" id="PF07282"/>
    </source>
</evidence>
<dbReference type="Pfam" id="PF12323">
    <property type="entry name" value="HTH_OrfB_IS605"/>
    <property type="match status" value="1"/>
</dbReference>
<dbReference type="InterPro" id="IPR021027">
    <property type="entry name" value="Transposase_put_HTH"/>
</dbReference>
<evidence type="ECO:0000256" key="4">
    <source>
        <dbReference type="ARBA" id="ARBA00022833"/>
    </source>
</evidence>
<evidence type="ECO:0000313" key="10">
    <source>
        <dbReference type="EMBL" id="KEQ12506.1"/>
    </source>
</evidence>
<name>A0A081N233_9GAMM</name>
<reference evidence="10 11" key="1">
    <citation type="submission" date="2014-06" db="EMBL/GenBank/DDBJ databases">
        <title>Whole Genome Sequences of Three Symbiotic Endozoicomonas Bacteria.</title>
        <authorList>
            <person name="Neave M.J."/>
            <person name="Apprill A."/>
            <person name="Voolstra C.R."/>
        </authorList>
    </citation>
    <scope>NUCLEOTIDE SEQUENCE [LARGE SCALE GENOMIC DNA]</scope>
    <source>
        <strain evidence="10 11">LMG 24815</strain>
    </source>
</reference>
<organism evidence="10 11">
    <name type="scientific">Endozoicomonas montiporae</name>
    <dbReference type="NCBI Taxonomy" id="1027273"/>
    <lineage>
        <taxon>Bacteria</taxon>
        <taxon>Pseudomonadati</taxon>
        <taxon>Pseudomonadota</taxon>
        <taxon>Gammaproteobacteria</taxon>
        <taxon>Oceanospirillales</taxon>
        <taxon>Endozoicomonadaceae</taxon>
        <taxon>Endozoicomonas</taxon>
    </lineage>
</organism>
<dbReference type="GO" id="GO:0046872">
    <property type="term" value="F:metal ion binding"/>
    <property type="evidence" value="ECO:0007669"/>
    <property type="project" value="UniProtKB-KW"/>
</dbReference>
<dbReference type="Pfam" id="PF01385">
    <property type="entry name" value="OrfB_IS605"/>
    <property type="match status" value="1"/>
</dbReference>
<evidence type="ECO:0000256" key="5">
    <source>
        <dbReference type="ARBA" id="ARBA00023125"/>
    </source>
</evidence>
<evidence type="ECO:0000259" key="9">
    <source>
        <dbReference type="Pfam" id="PF12323"/>
    </source>
</evidence>
<dbReference type="InterPro" id="IPR010095">
    <property type="entry name" value="Cas12f1-like_TNB"/>
</dbReference>
<dbReference type="InterPro" id="IPR001959">
    <property type="entry name" value="Transposase"/>
</dbReference>
<keyword evidence="3" id="KW-0479">Metal-binding</keyword>
<keyword evidence="5" id="KW-0238">DNA-binding</keyword>
<dbReference type="GO" id="GO:0003677">
    <property type="term" value="F:DNA binding"/>
    <property type="evidence" value="ECO:0007669"/>
    <property type="project" value="UniProtKB-KW"/>
</dbReference>
<evidence type="ECO:0000259" key="7">
    <source>
        <dbReference type="Pfam" id="PF01385"/>
    </source>
</evidence>
<evidence type="ECO:0000256" key="1">
    <source>
        <dbReference type="ARBA" id="ARBA00008761"/>
    </source>
</evidence>
<dbReference type="EMBL" id="JOKG01000004">
    <property type="protein sequence ID" value="KEQ12506.1"/>
    <property type="molecule type" value="Genomic_DNA"/>
</dbReference>
<dbReference type="eggNOG" id="COG0675">
    <property type="taxonomic scope" value="Bacteria"/>
</dbReference>
<feature type="domain" description="Cas12f1-like TNB" evidence="8">
    <location>
        <begin position="287"/>
        <end position="356"/>
    </location>
</feature>
<dbReference type="Proteomes" id="UP000028006">
    <property type="component" value="Unassembled WGS sequence"/>
</dbReference>
<accession>A0A081N233</accession>
<keyword evidence="11" id="KW-1185">Reference proteome</keyword>
<comment type="caution">
    <text evidence="10">The sequence shown here is derived from an EMBL/GenBank/DDBJ whole genome shotgun (WGS) entry which is preliminary data.</text>
</comment>
<keyword evidence="6" id="KW-0233">DNA recombination</keyword>
<dbReference type="AlphaFoldDB" id="A0A081N233"/>
<comment type="similarity">
    <text evidence="1">In the C-terminal section; belongs to the transposase 35 family.</text>
</comment>
<dbReference type="GO" id="GO:0032196">
    <property type="term" value="P:transposition"/>
    <property type="evidence" value="ECO:0007669"/>
    <property type="project" value="UniProtKB-KW"/>
</dbReference>
<protein>
    <submittedName>
        <fullName evidence="10">Transposase</fullName>
    </submittedName>
</protein>
<gene>
    <name evidence="10" type="ORF">GZ77_18495</name>
</gene>
<proteinExistence type="inferred from homology"/>